<dbReference type="GeneID" id="81366842"/>
<protein>
    <submittedName>
        <fullName evidence="1">Uncharacterized protein</fullName>
    </submittedName>
</protein>
<dbReference type="Proteomes" id="UP001147747">
    <property type="component" value="Unassembled WGS sequence"/>
</dbReference>
<dbReference type="EMBL" id="JAPZBU010000005">
    <property type="protein sequence ID" value="KAJ5403354.1"/>
    <property type="molecule type" value="Genomic_DNA"/>
</dbReference>
<dbReference type="OrthoDB" id="5295627at2759"/>
<accession>A0A9W9W4J6</accession>
<dbReference type="AlphaFoldDB" id="A0A9W9W4J6"/>
<name>A0A9W9W4J6_9EURO</name>
<proteinExistence type="predicted"/>
<gene>
    <name evidence="1" type="ORF">N7509_003225</name>
</gene>
<dbReference type="RefSeq" id="XP_056490596.1">
    <property type="nucleotide sequence ID" value="XM_056627862.1"/>
</dbReference>
<reference evidence="1" key="2">
    <citation type="journal article" date="2023" name="IMA Fungus">
        <title>Comparative genomic study of the Penicillium genus elucidates a diverse pangenome and 15 lateral gene transfer events.</title>
        <authorList>
            <person name="Petersen C."/>
            <person name="Sorensen T."/>
            <person name="Nielsen M.R."/>
            <person name="Sondergaard T.E."/>
            <person name="Sorensen J.L."/>
            <person name="Fitzpatrick D.A."/>
            <person name="Frisvad J.C."/>
            <person name="Nielsen K.L."/>
        </authorList>
    </citation>
    <scope>NUCLEOTIDE SEQUENCE</scope>
    <source>
        <strain evidence="1">IBT 29677</strain>
    </source>
</reference>
<evidence type="ECO:0000313" key="2">
    <source>
        <dbReference type="Proteomes" id="UP001147747"/>
    </source>
</evidence>
<dbReference type="InterPro" id="IPR049232">
    <property type="entry name" value="DUF6829"/>
</dbReference>
<dbReference type="Pfam" id="PF20717">
    <property type="entry name" value="DUF6829"/>
    <property type="match status" value="1"/>
</dbReference>
<keyword evidence="2" id="KW-1185">Reference proteome</keyword>
<evidence type="ECO:0000313" key="1">
    <source>
        <dbReference type="EMBL" id="KAJ5403354.1"/>
    </source>
</evidence>
<reference evidence="1" key="1">
    <citation type="submission" date="2022-12" db="EMBL/GenBank/DDBJ databases">
        <authorList>
            <person name="Petersen C."/>
        </authorList>
    </citation>
    <scope>NUCLEOTIDE SEQUENCE</scope>
    <source>
        <strain evidence="1">IBT 29677</strain>
    </source>
</reference>
<organism evidence="1 2">
    <name type="scientific">Penicillium cosmopolitanum</name>
    <dbReference type="NCBI Taxonomy" id="1131564"/>
    <lineage>
        <taxon>Eukaryota</taxon>
        <taxon>Fungi</taxon>
        <taxon>Dikarya</taxon>
        <taxon>Ascomycota</taxon>
        <taxon>Pezizomycotina</taxon>
        <taxon>Eurotiomycetes</taxon>
        <taxon>Eurotiomycetidae</taxon>
        <taxon>Eurotiales</taxon>
        <taxon>Aspergillaceae</taxon>
        <taxon>Penicillium</taxon>
    </lineage>
</organism>
<comment type="caution">
    <text evidence="1">The sequence shown here is derived from an EMBL/GenBank/DDBJ whole genome shotgun (WGS) entry which is preliminary data.</text>
</comment>
<sequence length="439" mass="49294">MENQYPSLREACADPDALFTIPPNDLLQLVYQDFSADIDRLKRAYSIRDGWCPPDSPSPSYILYKENYDEVNRTLVGVLSLRWIHLEQYEAFVSSQPSETQLTRESFDWIRGFYTQTISDSNTLYALIMSIVINDLGKDPQLALDYEESTGENISHINHDAVLLKACSAGLIGSLEKLSCQDREDIVRAIELGATFNFGQLAQAENVPVCLTGLLKMKCSPRSFQLRFMEQLLDIAGAAGHMDWTCAKKLTQPIFQSYQNVYDACEGVISGRLDIRGGYDLILIRRAQFLYDQGFRLLCVQESSSDRALMRIFCMGNANTLEKAKLFEDAWNCLDDTTRENLVRGLNIDGHSGEPAVQPTYMPAFLSRITSGKSLTCALCYLSRMLNVIEPQDPSTLVIERSVLGVMKQFVETGVFDRDATILESVDIPESVVAQTTLD</sequence>